<evidence type="ECO:0000259" key="1">
    <source>
        <dbReference type="Pfam" id="PF20262"/>
    </source>
</evidence>
<accession>A0A564YEU4</accession>
<name>A0A564YEU4_HYMDI</name>
<dbReference type="GO" id="GO:0055080">
    <property type="term" value="P:monoatomic cation homeostasis"/>
    <property type="evidence" value="ECO:0007669"/>
    <property type="project" value="TreeGrafter"/>
</dbReference>
<dbReference type="GO" id="GO:0034703">
    <property type="term" value="C:cation channel complex"/>
    <property type="evidence" value="ECO:0007669"/>
    <property type="project" value="TreeGrafter"/>
</dbReference>
<dbReference type="EMBL" id="CABIJS010000177">
    <property type="protein sequence ID" value="VUZ45469.1"/>
    <property type="molecule type" value="Genomic_DNA"/>
</dbReference>
<dbReference type="GO" id="GO:0005261">
    <property type="term" value="F:monoatomic cation channel activity"/>
    <property type="evidence" value="ECO:0007669"/>
    <property type="project" value="TreeGrafter"/>
</dbReference>
<dbReference type="InterPro" id="IPR046460">
    <property type="entry name" value="UNC80_C"/>
</dbReference>
<keyword evidence="3" id="KW-1185">Reference proteome</keyword>
<dbReference type="PANTHER" id="PTHR31781:SF1">
    <property type="entry name" value="PROTEIN UNC-80 HOMOLOG"/>
    <property type="match status" value="1"/>
</dbReference>
<evidence type="ECO:0000313" key="3">
    <source>
        <dbReference type="Proteomes" id="UP000321570"/>
    </source>
</evidence>
<reference evidence="2 3" key="1">
    <citation type="submission" date="2019-07" db="EMBL/GenBank/DDBJ databases">
        <authorList>
            <person name="Jastrzebski P J."/>
            <person name="Paukszto L."/>
            <person name="Jastrzebski P J."/>
        </authorList>
    </citation>
    <scope>NUCLEOTIDE SEQUENCE [LARGE SCALE GENOMIC DNA]</scope>
    <source>
        <strain evidence="2 3">WMS-il1</strain>
    </source>
</reference>
<gene>
    <name evidence="2" type="ORF">WMSIL1_LOCUS5566</name>
</gene>
<feature type="domain" description="Protein UNC80 C-terminal" evidence="1">
    <location>
        <begin position="1"/>
        <end position="111"/>
    </location>
</feature>
<dbReference type="PANTHER" id="PTHR31781">
    <property type="entry name" value="UNC80"/>
    <property type="match status" value="1"/>
</dbReference>
<dbReference type="Proteomes" id="UP000321570">
    <property type="component" value="Unassembled WGS sequence"/>
</dbReference>
<protein>
    <recommendedName>
        <fullName evidence="1">Protein UNC80 C-terminal domain-containing protein</fullName>
    </recommendedName>
</protein>
<dbReference type="GO" id="GO:0030424">
    <property type="term" value="C:axon"/>
    <property type="evidence" value="ECO:0007669"/>
    <property type="project" value="TreeGrafter"/>
</dbReference>
<organism evidence="2 3">
    <name type="scientific">Hymenolepis diminuta</name>
    <name type="common">Rat tapeworm</name>
    <dbReference type="NCBI Taxonomy" id="6216"/>
    <lineage>
        <taxon>Eukaryota</taxon>
        <taxon>Metazoa</taxon>
        <taxon>Spiralia</taxon>
        <taxon>Lophotrochozoa</taxon>
        <taxon>Platyhelminthes</taxon>
        <taxon>Cestoda</taxon>
        <taxon>Eucestoda</taxon>
        <taxon>Cyclophyllidea</taxon>
        <taxon>Hymenolepididae</taxon>
        <taxon>Hymenolepis</taxon>
    </lineage>
</organism>
<dbReference type="Pfam" id="PF20262">
    <property type="entry name" value="UNC80_C"/>
    <property type="match status" value="1"/>
</dbReference>
<proteinExistence type="predicted"/>
<feature type="non-terminal residue" evidence="2">
    <location>
        <position position="111"/>
    </location>
</feature>
<evidence type="ECO:0000313" key="2">
    <source>
        <dbReference type="EMBL" id="VUZ45469.1"/>
    </source>
</evidence>
<sequence length="111" mass="13164">MFQKMTSTFPWSTDLQLFLNVYNGTLVLHAEDTTVLRQCLAFYLQCSYQFKMIFSVNGYLSILPTIIRVYHSNQHNNILKQAIEFTFKQFYIMHRTPFILQMFGSIANYID</sequence>
<dbReference type="AlphaFoldDB" id="A0A564YEU4"/>